<dbReference type="PANTHER" id="PTHR11614">
    <property type="entry name" value="PHOSPHOLIPASE-RELATED"/>
    <property type="match status" value="1"/>
</dbReference>
<evidence type="ECO:0000313" key="3">
    <source>
        <dbReference type="Proteomes" id="UP001061958"/>
    </source>
</evidence>
<evidence type="ECO:0000313" key="2">
    <source>
        <dbReference type="EMBL" id="GJQ13084.1"/>
    </source>
</evidence>
<dbReference type="InterPro" id="IPR051044">
    <property type="entry name" value="MAG_DAG_Lipase"/>
</dbReference>
<reference evidence="2" key="2">
    <citation type="submission" date="2022-01" db="EMBL/GenBank/DDBJ databases">
        <authorList>
            <person name="Hirooka S."/>
            <person name="Miyagishima S.Y."/>
        </authorList>
    </citation>
    <scope>NUCLEOTIDE SEQUENCE</scope>
    <source>
        <strain evidence="2">NBRC 102759</strain>
    </source>
</reference>
<proteinExistence type="predicted"/>
<dbReference type="OrthoDB" id="7882at2759"/>
<dbReference type="Gene3D" id="3.40.50.1820">
    <property type="entry name" value="alpha/beta hydrolase"/>
    <property type="match status" value="1"/>
</dbReference>
<reference evidence="2" key="1">
    <citation type="journal article" date="2022" name="Proc. Natl. Acad. Sci. U.S.A.">
        <title>Life cycle and functional genomics of the unicellular red alga Galdieria for elucidating algal and plant evolution and industrial use.</title>
        <authorList>
            <person name="Hirooka S."/>
            <person name="Itabashi T."/>
            <person name="Ichinose T.M."/>
            <person name="Onuma R."/>
            <person name="Fujiwara T."/>
            <person name="Yamashita S."/>
            <person name="Jong L.W."/>
            <person name="Tomita R."/>
            <person name="Iwane A.H."/>
            <person name="Miyagishima S.Y."/>
        </authorList>
    </citation>
    <scope>NUCLEOTIDE SEQUENCE</scope>
    <source>
        <strain evidence="2">NBRC 102759</strain>
    </source>
</reference>
<comment type="caution">
    <text evidence="2">The sequence shown here is derived from an EMBL/GenBank/DDBJ whole genome shotgun (WGS) entry which is preliminary data.</text>
</comment>
<protein>
    <recommendedName>
        <fullName evidence="1">Serine aminopeptidase S33 domain-containing protein</fullName>
    </recommendedName>
</protein>
<name>A0A9C7PZM5_9RHOD</name>
<keyword evidence="3" id="KW-1185">Reference proteome</keyword>
<dbReference type="Pfam" id="PF12146">
    <property type="entry name" value="Hydrolase_4"/>
    <property type="match status" value="1"/>
</dbReference>
<evidence type="ECO:0000259" key="1">
    <source>
        <dbReference type="Pfam" id="PF12146"/>
    </source>
</evidence>
<dbReference type="Proteomes" id="UP001061958">
    <property type="component" value="Unassembled WGS sequence"/>
</dbReference>
<dbReference type="InterPro" id="IPR029058">
    <property type="entry name" value="AB_hydrolase_fold"/>
</dbReference>
<dbReference type="AlphaFoldDB" id="A0A9C7PZM5"/>
<dbReference type="EMBL" id="BQMJ01000039">
    <property type="protein sequence ID" value="GJQ13084.1"/>
    <property type="molecule type" value="Genomic_DNA"/>
</dbReference>
<organism evidence="2 3">
    <name type="scientific">Galdieria partita</name>
    <dbReference type="NCBI Taxonomy" id="83374"/>
    <lineage>
        <taxon>Eukaryota</taxon>
        <taxon>Rhodophyta</taxon>
        <taxon>Bangiophyceae</taxon>
        <taxon>Galdieriales</taxon>
        <taxon>Galdieriaceae</taxon>
        <taxon>Galdieria</taxon>
    </lineage>
</organism>
<dbReference type="SUPFAM" id="SSF53474">
    <property type="entry name" value="alpha/beta-Hydrolases"/>
    <property type="match status" value="1"/>
</dbReference>
<feature type="domain" description="Serine aminopeptidase S33" evidence="1">
    <location>
        <begin position="195"/>
        <end position="493"/>
    </location>
</feature>
<accession>A0A9C7PZM5</accession>
<sequence>MMLTTFGCLAHLSYFTNWKDSQEYMSNKQYMKRTCKLLGNKLIVEEEKRDCAVTDKVAKEDLYAQPTEQVVEQECLSQEETSYIKDFTVYTLDSFAFCCFGDWDNCAKSFFQLESSKSPPKSLSGAVLLPFRTIFVSYRRPLQKDSPVSNRKTPLLSSPSMEAIRSPLLYSYGYLSTTDSSCLYLQQWKSLENNTRMVLVVHDVGSYGSFACLRLIPTLVNAGYDLVTFDLRGHGRSIANEREDSSLGCFSSCEIWSADLHEVILHILGKLETSEKRIDSLFLYGEGFGASIVLDYVIRYSQQNKLPGQIKGVIACGVMLRQIPCRYNNDESAGKVWKQLSRRQSIFENCLLFQKSLWLLGQIIPSTVYKMRVDPTRWGLMPLDLSLLSRDLRVIEALRGDPLRLRDISFKHVVTLWELSHQLQKLLKKEILCHLCPHLSFGFFHGEDDVLSPLSNLSLLESSRQSNSKLYKEVNGIQAFVYEKARHYLSHETLPVRRQFLDDMISWLDRLE</sequence>
<dbReference type="InterPro" id="IPR022742">
    <property type="entry name" value="Hydrolase_4"/>
</dbReference>
<gene>
    <name evidence="2" type="ORF">GpartN1_g4875.t1</name>
</gene>